<proteinExistence type="predicted"/>
<dbReference type="InterPro" id="IPR003489">
    <property type="entry name" value="RHF/RaiA"/>
</dbReference>
<dbReference type="Pfam" id="PF02482">
    <property type="entry name" value="Ribosomal_S30AE"/>
    <property type="match status" value="1"/>
</dbReference>
<gene>
    <name evidence="2" type="ORF">FHP25_29430</name>
</gene>
<dbReference type="GO" id="GO:0003676">
    <property type="term" value="F:nucleic acid binding"/>
    <property type="evidence" value="ECO:0007669"/>
    <property type="project" value="InterPro"/>
</dbReference>
<keyword evidence="3" id="KW-1185">Reference proteome</keyword>
<name>A0A5C8PD26_9HYPH</name>
<dbReference type="SUPFAM" id="SSF69754">
    <property type="entry name" value="Ribosome binding protein Y (YfiA homologue)"/>
    <property type="match status" value="1"/>
</dbReference>
<dbReference type="InterPro" id="IPR012340">
    <property type="entry name" value="NA-bd_OB-fold"/>
</dbReference>
<evidence type="ECO:0000313" key="2">
    <source>
        <dbReference type="EMBL" id="TXL71505.1"/>
    </source>
</evidence>
<feature type="domain" description="CSD" evidence="1">
    <location>
        <begin position="126"/>
        <end position="182"/>
    </location>
</feature>
<evidence type="ECO:0000313" key="3">
    <source>
        <dbReference type="Proteomes" id="UP000321638"/>
    </source>
</evidence>
<evidence type="ECO:0000259" key="1">
    <source>
        <dbReference type="Pfam" id="PF00313"/>
    </source>
</evidence>
<sequence length="192" mass="21439">MVAESVMETVPTIVFENMESSEFVQSRIEREINRLERFFGRGTSCRVVVRAPDGRQAKGGLFSVRIHIEMPGQRGVVVSRQPPERKQLADPNVAIHEAFRTARRQLQDQTGLLRGEVKAHDEQGVGTVTGLYPEDGYGLITAATGDEIHFDRSSMQPGEFEALQKGAQVSYEAHEGDYRVHARVARMKQESG</sequence>
<dbReference type="EMBL" id="VDUZ01000042">
    <property type="protein sequence ID" value="TXL71505.1"/>
    <property type="molecule type" value="Genomic_DNA"/>
</dbReference>
<dbReference type="InterPro" id="IPR002059">
    <property type="entry name" value="CSP_DNA-bd"/>
</dbReference>
<comment type="caution">
    <text evidence="2">The sequence shown here is derived from an EMBL/GenBank/DDBJ whole genome shotgun (WGS) entry which is preliminary data.</text>
</comment>
<dbReference type="Pfam" id="PF00313">
    <property type="entry name" value="CSD"/>
    <property type="match status" value="1"/>
</dbReference>
<dbReference type="AlphaFoldDB" id="A0A5C8PD26"/>
<dbReference type="Gene3D" id="3.30.160.100">
    <property type="entry name" value="Ribosome hibernation promotion factor-like"/>
    <property type="match status" value="1"/>
</dbReference>
<dbReference type="Gene3D" id="2.40.50.140">
    <property type="entry name" value="Nucleic acid-binding proteins"/>
    <property type="match status" value="1"/>
</dbReference>
<accession>A0A5C8PD26</accession>
<reference evidence="2 3" key="1">
    <citation type="submission" date="2019-06" db="EMBL/GenBank/DDBJ databases">
        <title>New taxonomy in bacterial strain CC-CFT640, isolated from vineyard.</title>
        <authorList>
            <person name="Lin S.-Y."/>
            <person name="Tsai C.-F."/>
            <person name="Young C.-C."/>
        </authorList>
    </citation>
    <scope>NUCLEOTIDE SEQUENCE [LARGE SCALE GENOMIC DNA]</scope>
    <source>
        <strain evidence="2 3">CC-CFT640</strain>
    </source>
</reference>
<dbReference type="RefSeq" id="WP_147850574.1">
    <property type="nucleotide sequence ID" value="NZ_VDUZ01000042.1"/>
</dbReference>
<protein>
    <recommendedName>
        <fullName evidence="1">CSD domain-containing protein</fullName>
    </recommendedName>
</protein>
<dbReference type="Proteomes" id="UP000321638">
    <property type="component" value="Unassembled WGS sequence"/>
</dbReference>
<organism evidence="2 3">
    <name type="scientific">Vineibacter terrae</name>
    <dbReference type="NCBI Taxonomy" id="2586908"/>
    <lineage>
        <taxon>Bacteria</taxon>
        <taxon>Pseudomonadati</taxon>
        <taxon>Pseudomonadota</taxon>
        <taxon>Alphaproteobacteria</taxon>
        <taxon>Hyphomicrobiales</taxon>
        <taxon>Vineibacter</taxon>
    </lineage>
</organism>
<dbReference type="InterPro" id="IPR036567">
    <property type="entry name" value="RHF-like"/>
</dbReference>
<dbReference type="OrthoDB" id="9782252at2"/>
<dbReference type="SUPFAM" id="SSF50249">
    <property type="entry name" value="Nucleic acid-binding proteins"/>
    <property type="match status" value="1"/>
</dbReference>